<keyword evidence="2" id="KW-0285">Flavoprotein</keyword>
<dbReference type="SUPFAM" id="SSF51905">
    <property type="entry name" value="FAD/NAD(P)-binding domain"/>
    <property type="match status" value="1"/>
</dbReference>
<dbReference type="GO" id="GO:0071949">
    <property type="term" value="F:FAD binding"/>
    <property type="evidence" value="ECO:0007669"/>
    <property type="project" value="InterPro"/>
</dbReference>
<dbReference type="InterPro" id="IPR002938">
    <property type="entry name" value="FAD-bd"/>
</dbReference>
<comment type="cofactor">
    <cofactor evidence="1">
        <name>FAD</name>
        <dbReference type="ChEBI" id="CHEBI:57692"/>
    </cofactor>
</comment>
<dbReference type="InterPro" id="IPR036188">
    <property type="entry name" value="FAD/NAD-bd_sf"/>
</dbReference>
<evidence type="ECO:0000256" key="3">
    <source>
        <dbReference type="ARBA" id="ARBA00022827"/>
    </source>
</evidence>
<dbReference type="PRINTS" id="PR00420">
    <property type="entry name" value="RNGMNOXGNASE"/>
</dbReference>
<evidence type="ECO:0000256" key="2">
    <source>
        <dbReference type="ARBA" id="ARBA00022630"/>
    </source>
</evidence>
<dbReference type="SUPFAM" id="SSF54373">
    <property type="entry name" value="FAD-linked reductases, C-terminal domain"/>
    <property type="match status" value="1"/>
</dbReference>
<evidence type="ECO:0000256" key="5">
    <source>
        <dbReference type="ARBA" id="ARBA00023033"/>
    </source>
</evidence>
<proteinExistence type="predicted"/>
<dbReference type="RefSeq" id="WP_349280697.1">
    <property type="nucleotide sequence ID" value="NZ_CBCSCU010000017.1"/>
</dbReference>
<feature type="domain" description="FAD-binding" evidence="6">
    <location>
        <begin position="4"/>
        <end position="379"/>
    </location>
</feature>
<dbReference type="AlphaFoldDB" id="A0AAU7LUW1"/>
<keyword evidence="5 7" id="KW-0503">Monooxygenase</keyword>
<dbReference type="InterPro" id="IPR050493">
    <property type="entry name" value="FAD-dep_Monooxygenase_BioMet"/>
</dbReference>
<organism evidence="7">
    <name type="scientific">Polaromonas hydrogenivorans</name>
    <dbReference type="NCBI Taxonomy" id="335476"/>
    <lineage>
        <taxon>Bacteria</taxon>
        <taxon>Pseudomonadati</taxon>
        <taxon>Pseudomonadota</taxon>
        <taxon>Betaproteobacteria</taxon>
        <taxon>Burkholderiales</taxon>
        <taxon>Comamonadaceae</taxon>
        <taxon>Polaromonas</taxon>
    </lineage>
</organism>
<evidence type="ECO:0000313" key="7">
    <source>
        <dbReference type="EMBL" id="XBP71315.1"/>
    </source>
</evidence>
<evidence type="ECO:0000259" key="6">
    <source>
        <dbReference type="Pfam" id="PF01494"/>
    </source>
</evidence>
<dbReference type="EMBL" id="CP157675">
    <property type="protein sequence ID" value="XBP71315.1"/>
    <property type="molecule type" value="Genomic_DNA"/>
</dbReference>
<dbReference type="PANTHER" id="PTHR13789">
    <property type="entry name" value="MONOOXYGENASE"/>
    <property type="match status" value="1"/>
</dbReference>
<keyword evidence="3" id="KW-0274">FAD</keyword>
<gene>
    <name evidence="7" type="ORF">ABLV49_05800</name>
</gene>
<dbReference type="Pfam" id="PF01494">
    <property type="entry name" value="FAD_binding_3"/>
    <property type="match status" value="1"/>
</dbReference>
<dbReference type="PANTHER" id="PTHR13789:SF318">
    <property type="entry name" value="GERANYLGERANYL DIPHOSPHATE REDUCTASE"/>
    <property type="match status" value="1"/>
</dbReference>
<name>A0AAU7LUW1_9BURK</name>
<dbReference type="Gene3D" id="3.50.50.60">
    <property type="entry name" value="FAD/NAD(P)-binding domain"/>
    <property type="match status" value="1"/>
</dbReference>
<accession>A0AAU7LUW1</accession>
<sequence length="425" mass="46142">MTRQALIAGGGIGGLAAALAVSRAGWDVRLYERTPVFSEVGAGVQLGPNVVRLLRGWGLQDALARVAAFPNRLQVRDALSGRELGVLPLGERALQKYGAHYATIHRADLHALLLEAVQARANVWLNLNSAVAGYADSGREVTLQVKAVAVARPEDATGAQPALLAPLLKVEGDALIGADGLWSRIRQQMLSDAPPRVTGHLAYRAMLPQTSLPARLRSRQVTVWLGPKLHVVHYPVRGGEWLNVVVIVQGNVAEDLQSWDHNANAADLQEAIRPTTALLRDLIQAVTDGGHRDGPSWRLWPLCDRPPMTSARQHAQGRVALLGDAAHPMRPYLAQGAGMAIEDAAELGAVLAQALDPAFDVQTLLQRYALNRWQRNARVQAGAMRNGRVFHAEGPLRWARDASMKLLGERLLDMPWLYGAVHRVV</sequence>
<evidence type="ECO:0000256" key="1">
    <source>
        <dbReference type="ARBA" id="ARBA00001974"/>
    </source>
</evidence>
<keyword evidence="4" id="KW-0560">Oxidoreductase</keyword>
<dbReference type="GO" id="GO:0004497">
    <property type="term" value="F:monooxygenase activity"/>
    <property type="evidence" value="ECO:0007669"/>
    <property type="project" value="UniProtKB-KW"/>
</dbReference>
<evidence type="ECO:0000256" key="4">
    <source>
        <dbReference type="ARBA" id="ARBA00023002"/>
    </source>
</evidence>
<reference evidence="7" key="1">
    <citation type="submission" date="2024-05" db="EMBL/GenBank/DDBJ databases">
        <authorList>
            <person name="Bunk B."/>
            <person name="Swiderski J."/>
            <person name="Sproer C."/>
            <person name="Thiel V."/>
        </authorList>
    </citation>
    <scope>NUCLEOTIDE SEQUENCE</scope>
    <source>
        <strain evidence="7">DSM 17735</strain>
    </source>
</reference>
<protein>
    <submittedName>
        <fullName evidence="7">FAD-dependent monooxygenase</fullName>
    </submittedName>
</protein>